<evidence type="ECO:0000256" key="3">
    <source>
        <dbReference type="SAM" id="Coils"/>
    </source>
</evidence>
<dbReference type="InterPro" id="IPR051210">
    <property type="entry name" value="Ub_ligase/GEF_domain"/>
</dbReference>
<dbReference type="InterPro" id="IPR009091">
    <property type="entry name" value="RCC1/BLIP-II"/>
</dbReference>
<gene>
    <name evidence="4" type="ORF">SteCoe_10550</name>
</gene>
<evidence type="ECO:0000256" key="2">
    <source>
        <dbReference type="PROSITE-ProRule" id="PRU00235"/>
    </source>
</evidence>
<feature type="repeat" description="RCC1" evidence="2">
    <location>
        <begin position="184"/>
        <end position="232"/>
    </location>
</feature>
<dbReference type="Pfam" id="PF00415">
    <property type="entry name" value="RCC1"/>
    <property type="match status" value="3"/>
</dbReference>
<feature type="repeat" description="RCC1" evidence="2">
    <location>
        <begin position="231"/>
        <end position="272"/>
    </location>
</feature>
<dbReference type="PANTHER" id="PTHR22870:SF408">
    <property type="entry name" value="OS09G0560450 PROTEIN"/>
    <property type="match status" value="1"/>
</dbReference>
<dbReference type="EMBL" id="MPUH01000170">
    <property type="protein sequence ID" value="OMJ87706.1"/>
    <property type="molecule type" value="Genomic_DNA"/>
</dbReference>
<feature type="coiled-coil region" evidence="3">
    <location>
        <begin position="435"/>
        <end position="469"/>
    </location>
</feature>
<feature type="coiled-coil region" evidence="3">
    <location>
        <begin position="544"/>
        <end position="571"/>
    </location>
</feature>
<dbReference type="PANTHER" id="PTHR22870">
    <property type="entry name" value="REGULATOR OF CHROMOSOME CONDENSATION"/>
    <property type="match status" value="1"/>
</dbReference>
<protein>
    <submittedName>
        <fullName evidence="4">Uncharacterized protein</fullName>
    </submittedName>
</protein>
<keyword evidence="3" id="KW-0175">Coiled coil</keyword>
<keyword evidence="1" id="KW-0677">Repeat</keyword>
<name>A0A1R2CFI7_9CILI</name>
<dbReference type="PROSITE" id="PS50012">
    <property type="entry name" value="RCC1_3"/>
    <property type="match status" value="4"/>
</dbReference>
<reference evidence="4 5" key="1">
    <citation type="submission" date="2016-11" db="EMBL/GenBank/DDBJ databases">
        <title>The macronuclear genome of Stentor coeruleus: a giant cell with tiny introns.</title>
        <authorList>
            <person name="Slabodnick M."/>
            <person name="Ruby J.G."/>
            <person name="Reiff S.B."/>
            <person name="Swart E.C."/>
            <person name="Gosai S."/>
            <person name="Prabakaran S."/>
            <person name="Witkowska E."/>
            <person name="Larue G.E."/>
            <person name="Fisher S."/>
            <person name="Freeman R.M."/>
            <person name="Gunawardena J."/>
            <person name="Chu W."/>
            <person name="Stover N.A."/>
            <person name="Gregory B.D."/>
            <person name="Nowacki M."/>
            <person name="Derisi J."/>
            <person name="Roy S.W."/>
            <person name="Marshall W.F."/>
            <person name="Sood P."/>
        </authorList>
    </citation>
    <scope>NUCLEOTIDE SEQUENCE [LARGE SCALE GENOMIC DNA]</scope>
    <source>
        <strain evidence="4">WM001</strain>
    </source>
</reference>
<dbReference type="Gene3D" id="2.130.10.30">
    <property type="entry name" value="Regulator of chromosome condensation 1/beta-lactamase-inhibitor protein II"/>
    <property type="match status" value="1"/>
</dbReference>
<dbReference type="InterPro" id="IPR000408">
    <property type="entry name" value="Reg_chr_condens"/>
</dbReference>
<dbReference type="SUPFAM" id="SSF50985">
    <property type="entry name" value="RCC1/BLIP-II"/>
    <property type="match status" value="1"/>
</dbReference>
<dbReference type="PROSITE" id="PS00626">
    <property type="entry name" value="RCC1_2"/>
    <property type="match status" value="1"/>
</dbReference>
<organism evidence="4 5">
    <name type="scientific">Stentor coeruleus</name>
    <dbReference type="NCBI Taxonomy" id="5963"/>
    <lineage>
        <taxon>Eukaryota</taxon>
        <taxon>Sar</taxon>
        <taxon>Alveolata</taxon>
        <taxon>Ciliophora</taxon>
        <taxon>Postciliodesmatophora</taxon>
        <taxon>Heterotrichea</taxon>
        <taxon>Heterotrichida</taxon>
        <taxon>Stentoridae</taxon>
        <taxon>Stentor</taxon>
    </lineage>
</organism>
<dbReference type="PRINTS" id="PR00633">
    <property type="entry name" value="RCCNDNSATION"/>
</dbReference>
<keyword evidence="5" id="KW-1185">Reference proteome</keyword>
<accession>A0A1R2CFI7</accession>
<proteinExistence type="predicted"/>
<feature type="repeat" description="RCC1" evidence="2">
    <location>
        <begin position="134"/>
        <end position="183"/>
    </location>
</feature>
<evidence type="ECO:0000313" key="4">
    <source>
        <dbReference type="EMBL" id="OMJ87706.1"/>
    </source>
</evidence>
<sequence>MDLFYADSFFASKTFHILVPFTGVSGITSTEKVSHILSDTGEVYSFSKTSVPGSLNFPSKVIKISCGRDHSALVTENFELFTWGNGKSGALGLGSTNSFTNPQKVLFSNDTPIINVSCGAWHTIILPKSQTQNSFILVTGRNSEGQLGTGNTCKELIPLKVQFPEEVLDIFCGTNHSIVLGQSRNIYSTGDNSFGQLGLGHKRSSMRFLRVLLENVESVACGRHSAAIVKGKVFVWGTAAFGELNLPTLLPGPLSAIQVFVGDGIGCAIDADSQLWLWGGKNMEKKAFKAEITVSCISLNSGIHIFISSDPSLQRPSSISDDMHISYSGYNTPKGFITSPSRGSLQPKFTFDNITDRNIDKYLTERKKKIICTLGLDSPSYECDNMKNKESDDIVNDRKNHHVDKTEIDLLGDLKEFKEKFFDEKNVDSDLQEELKNIIRNTQFLYEENKKLRENVVKVTQEKDKLLKSFKSEYEIKKFYEEFIEDMEIEKKSMHEKMTEEISQLKLENEKIQCLLGSTRQENNELCEKLLLIQKKSSDFQLQLDNYKNIIIELESKIKIYKDEAEILASNTLKSGVFNKKKALEAKNEENFDIKIYNNKANKDCIENEDLNNEGSTANYGFEYFSNKEDKIREADFPKLTINDLDDEYQDEPLLLSPRGNLTIRTQKRAYEDIRNKVKILKKNRSTAQPRMQEFENKLNK</sequence>
<feature type="repeat" description="RCC1" evidence="2">
    <location>
        <begin position="78"/>
        <end position="129"/>
    </location>
</feature>
<dbReference type="AlphaFoldDB" id="A0A1R2CFI7"/>
<dbReference type="Proteomes" id="UP000187209">
    <property type="component" value="Unassembled WGS sequence"/>
</dbReference>
<evidence type="ECO:0000256" key="1">
    <source>
        <dbReference type="ARBA" id="ARBA00022737"/>
    </source>
</evidence>
<evidence type="ECO:0000313" key="5">
    <source>
        <dbReference type="Proteomes" id="UP000187209"/>
    </source>
</evidence>
<comment type="caution">
    <text evidence="4">The sequence shown here is derived from an EMBL/GenBank/DDBJ whole genome shotgun (WGS) entry which is preliminary data.</text>
</comment>
<dbReference type="OrthoDB" id="8068875at2759"/>